<evidence type="ECO:0000256" key="3">
    <source>
        <dbReference type="ARBA" id="ARBA00022448"/>
    </source>
</evidence>
<keyword evidence="5 7" id="KW-1133">Transmembrane helix</keyword>
<feature type="transmembrane region" description="Helical" evidence="7">
    <location>
        <begin position="364"/>
        <end position="382"/>
    </location>
</feature>
<evidence type="ECO:0000259" key="8">
    <source>
        <dbReference type="PROSITE" id="PS50850"/>
    </source>
</evidence>
<dbReference type="FunFam" id="1.20.1250.20:FF:000140">
    <property type="entry name" value="Putative MFS phospholipid transporter"/>
    <property type="match status" value="1"/>
</dbReference>
<dbReference type="InterPro" id="IPR005829">
    <property type="entry name" value="Sugar_transporter_CS"/>
</dbReference>
<dbReference type="OrthoDB" id="2153661at2759"/>
<dbReference type="PANTHER" id="PTHR23508">
    <property type="entry name" value="CARBOXYLIC ACID TRANSPORTER PROTEIN HOMOLOG"/>
    <property type="match status" value="1"/>
</dbReference>
<dbReference type="Proteomes" id="UP000774326">
    <property type="component" value="Unassembled WGS sequence"/>
</dbReference>
<evidence type="ECO:0000256" key="5">
    <source>
        <dbReference type="ARBA" id="ARBA00022989"/>
    </source>
</evidence>
<dbReference type="AlphaFoldDB" id="A0A9P8Q8A2"/>
<keyword evidence="10" id="KW-1185">Reference proteome</keyword>
<reference evidence="9" key="2">
    <citation type="submission" date="2021-01" db="EMBL/GenBank/DDBJ databases">
        <authorList>
            <person name="Schikora-Tamarit M.A."/>
        </authorList>
    </citation>
    <scope>NUCLEOTIDE SEQUENCE</scope>
    <source>
        <strain evidence="9">CBS2887</strain>
    </source>
</reference>
<feature type="transmembrane region" description="Helical" evidence="7">
    <location>
        <begin position="221"/>
        <end position="241"/>
    </location>
</feature>
<feature type="transmembrane region" description="Helical" evidence="7">
    <location>
        <begin position="119"/>
        <end position="140"/>
    </location>
</feature>
<dbReference type="Pfam" id="PF00083">
    <property type="entry name" value="Sugar_tr"/>
    <property type="match status" value="1"/>
</dbReference>
<accession>A0A9P8Q8A2</accession>
<evidence type="ECO:0000256" key="4">
    <source>
        <dbReference type="ARBA" id="ARBA00022692"/>
    </source>
</evidence>
<feature type="transmembrane region" description="Helical" evidence="7">
    <location>
        <begin position="93"/>
        <end position="112"/>
    </location>
</feature>
<proteinExistence type="inferred from homology"/>
<feature type="transmembrane region" description="Helical" evidence="7">
    <location>
        <begin position="186"/>
        <end position="209"/>
    </location>
</feature>
<dbReference type="GO" id="GO:0001406">
    <property type="term" value="F:glycerophosphodiester transmembrane transporter activity"/>
    <property type="evidence" value="ECO:0007669"/>
    <property type="project" value="UniProtKB-ARBA"/>
</dbReference>
<organism evidence="9 10">
    <name type="scientific">Wickerhamomyces pijperi</name>
    <name type="common">Yeast</name>
    <name type="synonym">Pichia pijperi</name>
    <dbReference type="NCBI Taxonomy" id="599730"/>
    <lineage>
        <taxon>Eukaryota</taxon>
        <taxon>Fungi</taxon>
        <taxon>Dikarya</taxon>
        <taxon>Ascomycota</taxon>
        <taxon>Saccharomycotina</taxon>
        <taxon>Saccharomycetes</taxon>
        <taxon>Phaffomycetales</taxon>
        <taxon>Wickerhamomycetaceae</taxon>
        <taxon>Wickerhamomyces</taxon>
    </lineage>
</organism>
<evidence type="ECO:0000256" key="1">
    <source>
        <dbReference type="ARBA" id="ARBA00004141"/>
    </source>
</evidence>
<dbReference type="InterPro" id="IPR036259">
    <property type="entry name" value="MFS_trans_sf"/>
</dbReference>
<comment type="subcellular location">
    <subcellularLocation>
        <location evidence="1">Membrane</location>
        <topology evidence="1">Multi-pass membrane protein</topology>
    </subcellularLocation>
</comment>
<dbReference type="PANTHER" id="PTHR23508:SF10">
    <property type="entry name" value="CARBOXYLIC ACID TRANSPORTER PROTEIN HOMOLOG"/>
    <property type="match status" value="1"/>
</dbReference>
<feature type="transmembrane region" description="Helical" evidence="7">
    <location>
        <begin position="403"/>
        <end position="426"/>
    </location>
</feature>
<dbReference type="InterPro" id="IPR005828">
    <property type="entry name" value="MFS_sugar_transport-like"/>
</dbReference>
<evidence type="ECO:0000256" key="7">
    <source>
        <dbReference type="SAM" id="Phobius"/>
    </source>
</evidence>
<evidence type="ECO:0000256" key="6">
    <source>
        <dbReference type="ARBA" id="ARBA00023136"/>
    </source>
</evidence>
<sequence length="503" mass="55005">MSTTIEKEQPIVSVGTDADLDVQSSDDSSITYNGEERANRFKQRKTLSDIITILCCGVALISDGYQNNMMTMLNVIFSKMYPHDYTSSLKTRVSNSLLIGEIIGMIVIGLTCDYLGRKWAIVSTTVLIVVGCILTTAAHGATVTGMFWMIIVCRGAIGFGVGGEYAACSSSSSEAANESTKRRGGVFILVTNLPLSLGGPLALIIFMIVYCAAGEEHLPTVWRVCVGIGCVWPLAIFYFRYKMATSTLYKKSALKHNVPYSLVFKYYWPRLIGTCGCWFIYDFVTFPNGIFSSTIISSVLGSKTTMLKTAEWTLLLGIIALPGVFIGAYLVDKIGRKYLLMLGYSGYLVIGLVIGCGYDKIKKIVPLFVVFYGIFNSFGNLGPGNCMGLASSESFATPVRGTLYGLSAAFGKAGAAIGTQCFTAIQNNLGKRWTFIIAAILGSIGVGIAYFFIPHLQEEDLMMEDIKFEKYLRENGWTGSFGVEEDTETLEEQQEEVVEETKN</sequence>
<feature type="transmembrane region" description="Helical" evidence="7">
    <location>
        <begin position="338"/>
        <end position="358"/>
    </location>
</feature>
<dbReference type="PROSITE" id="PS00216">
    <property type="entry name" value="SUGAR_TRANSPORT_1"/>
    <property type="match status" value="1"/>
</dbReference>
<evidence type="ECO:0000313" key="10">
    <source>
        <dbReference type="Proteomes" id="UP000774326"/>
    </source>
</evidence>
<name>A0A9P8Q8A2_WICPI</name>
<dbReference type="Gene3D" id="1.20.1250.20">
    <property type="entry name" value="MFS general substrate transporter like domains"/>
    <property type="match status" value="1"/>
</dbReference>
<evidence type="ECO:0000256" key="2">
    <source>
        <dbReference type="ARBA" id="ARBA00010992"/>
    </source>
</evidence>
<dbReference type="SUPFAM" id="SSF103473">
    <property type="entry name" value="MFS general substrate transporter"/>
    <property type="match status" value="1"/>
</dbReference>
<protein>
    <recommendedName>
        <fullName evidence="8">Major facilitator superfamily (MFS) profile domain-containing protein</fullName>
    </recommendedName>
</protein>
<feature type="transmembrane region" description="Helical" evidence="7">
    <location>
        <begin position="146"/>
        <end position="166"/>
    </location>
</feature>
<keyword evidence="3" id="KW-0813">Transport</keyword>
<dbReference type="EMBL" id="JAEUBG010002350">
    <property type="protein sequence ID" value="KAH3684744.1"/>
    <property type="molecule type" value="Genomic_DNA"/>
</dbReference>
<gene>
    <name evidence="9" type="ORF">WICPIJ_004275</name>
</gene>
<evidence type="ECO:0000313" key="9">
    <source>
        <dbReference type="EMBL" id="KAH3684744.1"/>
    </source>
</evidence>
<feature type="transmembrane region" description="Helical" evidence="7">
    <location>
        <begin position="312"/>
        <end position="331"/>
    </location>
</feature>
<feature type="domain" description="Major facilitator superfamily (MFS) profile" evidence="8">
    <location>
        <begin position="52"/>
        <end position="457"/>
    </location>
</feature>
<keyword evidence="6 7" id="KW-0472">Membrane</keyword>
<feature type="transmembrane region" description="Helical" evidence="7">
    <location>
        <begin position="432"/>
        <end position="453"/>
    </location>
</feature>
<dbReference type="InterPro" id="IPR020846">
    <property type="entry name" value="MFS_dom"/>
</dbReference>
<comment type="similarity">
    <text evidence="2">Belongs to the major facilitator superfamily. Sugar transporter (TC 2.A.1.1) family.</text>
</comment>
<dbReference type="GO" id="GO:0005886">
    <property type="term" value="C:plasma membrane"/>
    <property type="evidence" value="ECO:0007669"/>
    <property type="project" value="TreeGrafter"/>
</dbReference>
<feature type="transmembrane region" description="Helical" evidence="7">
    <location>
        <begin position="47"/>
        <end position="65"/>
    </location>
</feature>
<dbReference type="GO" id="GO:0046943">
    <property type="term" value="F:carboxylic acid transmembrane transporter activity"/>
    <property type="evidence" value="ECO:0007669"/>
    <property type="project" value="TreeGrafter"/>
</dbReference>
<reference evidence="9" key="1">
    <citation type="journal article" date="2021" name="Open Biol.">
        <title>Shared evolutionary footprints suggest mitochondrial oxidative damage underlies multiple complex I losses in fungi.</title>
        <authorList>
            <person name="Schikora-Tamarit M.A."/>
            <person name="Marcet-Houben M."/>
            <person name="Nosek J."/>
            <person name="Gabaldon T."/>
        </authorList>
    </citation>
    <scope>NUCLEOTIDE SEQUENCE</scope>
    <source>
        <strain evidence="9">CBS2887</strain>
    </source>
</reference>
<comment type="caution">
    <text evidence="9">The sequence shown here is derived from an EMBL/GenBank/DDBJ whole genome shotgun (WGS) entry which is preliminary data.</text>
</comment>
<keyword evidence="4 7" id="KW-0812">Transmembrane</keyword>
<dbReference type="PROSITE" id="PS50850">
    <property type="entry name" value="MFS"/>
    <property type="match status" value="1"/>
</dbReference>